<comment type="caution">
    <text evidence="1">The sequence shown here is derived from an EMBL/GenBank/DDBJ whole genome shotgun (WGS) entry which is preliminary data.</text>
</comment>
<gene>
    <name evidence="1" type="ORF">DFH08DRAFT_932423</name>
</gene>
<dbReference type="AlphaFoldDB" id="A0AAD7AGQ8"/>
<name>A0AAD7AGQ8_9AGAR</name>
<keyword evidence="2" id="KW-1185">Reference proteome</keyword>
<dbReference type="Proteomes" id="UP001218218">
    <property type="component" value="Unassembled WGS sequence"/>
</dbReference>
<evidence type="ECO:0000313" key="1">
    <source>
        <dbReference type="EMBL" id="KAJ7358260.1"/>
    </source>
</evidence>
<reference evidence="1" key="1">
    <citation type="submission" date="2023-03" db="EMBL/GenBank/DDBJ databases">
        <title>Massive genome expansion in bonnet fungi (Mycena s.s.) driven by repeated elements and novel gene families across ecological guilds.</title>
        <authorList>
            <consortium name="Lawrence Berkeley National Laboratory"/>
            <person name="Harder C.B."/>
            <person name="Miyauchi S."/>
            <person name="Viragh M."/>
            <person name="Kuo A."/>
            <person name="Thoen E."/>
            <person name="Andreopoulos B."/>
            <person name="Lu D."/>
            <person name="Skrede I."/>
            <person name="Drula E."/>
            <person name="Henrissat B."/>
            <person name="Morin E."/>
            <person name="Kohler A."/>
            <person name="Barry K."/>
            <person name="LaButti K."/>
            <person name="Morin E."/>
            <person name="Salamov A."/>
            <person name="Lipzen A."/>
            <person name="Mereny Z."/>
            <person name="Hegedus B."/>
            <person name="Baldrian P."/>
            <person name="Stursova M."/>
            <person name="Weitz H."/>
            <person name="Taylor A."/>
            <person name="Grigoriev I.V."/>
            <person name="Nagy L.G."/>
            <person name="Martin F."/>
            <person name="Kauserud H."/>
        </authorList>
    </citation>
    <scope>NUCLEOTIDE SEQUENCE</scope>
    <source>
        <strain evidence="1">CBHHK002</strain>
    </source>
</reference>
<protein>
    <submittedName>
        <fullName evidence="1">Uncharacterized protein</fullName>
    </submittedName>
</protein>
<proteinExistence type="predicted"/>
<organism evidence="1 2">
    <name type="scientific">Mycena albidolilacea</name>
    <dbReference type="NCBI Taxonomy" id="1033008"/>
    <lineage>
        <taxon>Eukaryota</taxon>
        <taxon>Fungi</taxon>
        <taxon>Dikarya</taxon>
        <taxon>Basidiomycota</taxon>
        <taxon>Agaricomycotina</taxon>
        <taxon>Agaricomycetes</taxon>
        <taxon>Agaricomycetidae</taxon>
        <taxon>Agaricales</taxon>
        <taxon>Marasmiineae</taxon>
        <taxon>Mycenaceae</taxon>
        <taxon>Mycena</taxon>
    </lineage>
</organism>
<accession>A0AAD7AGQ8</accession>
<sequence length="207" mass="22815">MHKMPGSPYTSTLPSCLLRTATSSSSFASLSRMAQVARDYIYVIVSPNPNHGTLQAAGGQARYFIKIGKHDGWDFSLKRYTTDNPSIWYRSIEIVRPLVNNVTPGDLFGSDAGKAIQAKVFPNVGGYNLVPDTEEWYETTARANQVANLVAGWEAHWVLGQQHNFNTANILGRGAGYQPTLANGTPGTHGAQFNYRMAVAEYFRRVL</sequence>
<evidence type="ECO:0000313" key="2">
    <source>
        <dbReference type="Proteomes" id="UP001218218"/>
    </source>
</evidence>
<dbReference type="EMBL" id="JARIHO010000007">
    <property type="protein sequence ID" value="KAJ7358260.1"/>
    <property type="molecule type" value="Genomic_DNA"/>
</dbReference>